<reference evidence="1" key="1">
    <citation type="journal article" date="2015" name="Nature">
        <title>Complex archaea that bridge the gap between prokaryotes and eukaryotes.</title>
        <authorList>
            <person name="Spang A."/>
            <person name="Saw J.H."/>
            <person name="Jorgensen S.L."/>
            <person name="Zaremba-Niedzwiedzka K."/>
            <person name="Martijn J."/>
            <person name="Lind A.E."/>
            <person name="van Eijk R."/>
            <person name="Schleper C."/>
            <person name="Guy L."/>
            <person name="Ettema T.J."/>
        </authorList>
    </citation>
    <scope>NUCLEOTIDE SEQUENCE</scope>
</reference>
<sequence length="82" mass="9808">MKLKTLKDLIYEGEGDELTSQFIKELKQEAIKWVKDIDLQLKEFEHMQGQVVKNEFVDKVQGLIATREWIKHFFNIIEEDLK</sequence>
<dbReference type="AlphaFoldDB" id="A0A0F9RS00"/>
<protein>
    <submittedName>
        <fullName evidence="1">Uncharacterized protein</fullName>
    </submittedName>
</protein>
<name>A0A0F9RS00_9ZZZZ</name>
<accession>A0A0F9RS00</accession>
<gene>
    <name evidence="1" type="ORF">LCGC14_0861060</name>
</gene>
<comment type="caution">
    <text evidence="1">The sequence shown here is derived from an EMBL/GenBank/DDBJ whole genome shotgun (WGS) entry which is preliminary data.</text>
</comment>
<organism evidence="1">
    <name type="scientific">marine sediment metagenome</name>
    <dbReference type="NCBI Taxonomy" id="412755"/>
    <lineage>
        <taxon>unclassified sequences</taxon>
        <taxon>metagenomes</taxon>
        <taxon>ecological metagenomes</taxon>
    </lineage>
</organism>
<dbReference type="EMBL" id="LAZR01002614">
    <property type="protein sequence ID" value="KKN27756.1"/>
    <property type="molecule type" value="Genomic_DNA"/>
</dbReference>
<proteinExistence type="predicted"/>
<evidence type="ECO:0000313" key="1">
    <source>
        <dbReference type="EMBL" id="KKN27756.1"/>
    </source>
</evidence>